<name>A0ABU7YQD1_9GAMM</name>
<dbReference type="Proteomes" id="UP001334501">
    <property type="component" value="Unassembled WGS sequence"/>
</dbReference>
<keyword evidence="2 5" id="KW-0812">Transmembrane</keyword>
<comment type="caution">
    <text evidence="7">The sequence shown here is derived from an EMBL/GenBank/DDBJ whole genome shotgun (WGS) entry which is preliminary data.</text>
</comment>
<dbReference type="Pfam" id="PF07219">
    <property type="entry name" value="HemY_N"/>
    <property type="match status" value="1"/>
</dbReference>
<keyword evidence="3 5" id="KW-1133">Transmembrane helix</keyword>
<evidence type="ECO:0000256" key="3">
    <source>
        <dbReference type="ARBA" id="ARBA00022989"/>
    </source>
</evidence>
<evidence type="ECO:0000256" key="4">
    <source>
        <dbReference type="ARBA" id="ARBA00023136"/>
    </source>
</evidence>
<evidence type="ECO:0000313" key="8">
    <source>
        <dbReference type="Proteomes" id="UP001334501"/>
    </source>
</evidence>
<organism evidence="7 8">
    <name type="scientific">Lysobacter zhanggongensis</name>
    <dbReference type="NCBI Taxonomy" id="1774951"/>
    <lineage>
        <taxon>Bacteria</taxon>
        <taxon>Pseudomonadati</taxon>
        <taxon>Pseudomonadota</taxon>
        <taxon>Gammaproteobacteria</taxon>
        <taxon>Lysobacterales</taxon>
        <taxon>Lysobacteraceae</taxon>
        <taxon>Lysobacter</taxon>
    </lineage>
</organism>
<feature type="domain" description="HemY N-terminal" evidence="6">
    <location>
        <begin position="29"/>
        <end position="129"/>
    </location>
</feature>
<reference evidence="7 8" key="1">
    <citation type="journal article" date="2017" name="Curr. Microbiol.">
        <title>Lysobacter zhanggongensis sp. nov. Isolated from a Pit Mud.</title>
        <authorList>
            <person name="Zhang X.F."/>
            <person name="Wang H.H."/>
            <person name="Sun X.Y."/>
            <person name="Pan C.M."/>
        </authorList>
    </citation>
    <scope>NUCLEOTIDE SEQUENCE [LARGE SCALE GENOMIC DNA]</scope>
    <source>
        <strain evidence="7 8">ZGLJ7-1</strain>
    </source>
</reference>
<dbReference type="EMBL" id="JAXGFO010000034">
    <property type="protein sequence ID" value="MEG3157779.1"/>
    <property type="molecule type" value="Genomic_DNA"/>
</dbReference>
<accession>A0ABU7YQD1</accession>
<evidence type="ECO:0000259" key="6">
    <source>
        <dbReference type="Pfam" id="PF07219"/>
    </source>
</evidence>
<gene>
    <name evidence="7" type="ORF">SNE33_07755</name>
</gene>
<feature type="transmembrane region" description="Helical" evidence="5">
    <location>
        <begin position="7"/>
        <end position="25"/>
    </location>
</feature>
<sequence>MSLFRNLLILIVLVLVGALVAQLLVQDPGYVLVRYRGMDYTTTLAAAVLIGLGALLALWLVWKMLSMPLVALRRRRERAVRARFTDGLEALHLGHWQRAERLLDETARHPAADDDGVTAIARVGAARAA</sequence>
<dbReference type="RefSeq" id="WP_412699857.1">
    <property type="nucleotide sequence ID" value="NZ_JAXGFO010000034.1"/>
</dbReference>
<feature type="non-terminal residue" evidence="7">
    <location>
        <position position="129"/>
    </location>
</feature>
<keyword evidence="8" id="KW-1185">Reference proteome</keyword>
<protein>
    <submittedName>
        <fullName evidence="7">Heme biosynthesis HemY N-terminal domain-containing protein</fullName>
    </submittedName>
</protein>
<keyword evidence="4 5" id="KW-0472">Membrane</keyword>
<evidence type="ECO:0000256" key="1">
    <source>
        <dbReference type="ARBA" id="ARBA00004370"/>
    </source>
</evidence>
<proteinExistence type="predicted"/>
<feature type="transmembrane region" description="Helical" evidence="5">
    <location>
        <begin position="45"/>
        <end position="65"/>
    </location>
</feature>
<dbReference type="InterPro" id="IPR010817">
    <property type="entry name" value="HemY_N"/>
</dbReference>
<evidence type="ECO:0000256" key="5">
    <source>
        <dbReference type="SAM" id="Phobius"/>
    </source>
</evidence>
<evidence type="ECO:0000256" key="2">
    <source>
        <dbReference type="ARBA" id="ARBA00022692"/>
    </source>
</evidence>
<evidence type="ECO:0000313" key="7">
    <source>
        <dbReference type="EMBL" id="MEG3157779.1"/>
    </source>
</evidence>
<comment type="subcellular location">
    <subcellularLocation>
        <location evidence="1">Membrane</location>
    </subcellularLocation>
</comment>